<evidence type="ECO:0000256" key="4">
    <source>
        <dbReference type="ARBA" id="ARBA00022989"/>
    </source>
</evidence>
<gene>
    <name evidence="8" type="ORF">MPLG2_1839</name>
</gene>
<dbReference type="KEGG" id="mgg:MPLG2_1839"/>
<evidence type="ECO:0000256" key="3">
    <source>
        <dbReference type="ARBA" id="ARBA00022692"/>
    </source>
</evidence>
<comment type="subcellular location">
    <subcellularLocation>
        <location evidence="1">Cell membrane</location>
    </subcellularLocation>
</comment>
<evidence type="ECO:0000256" key="7">
    <source>
        <dbReference type="SAM" id="Phobius"/>
    </source>
</evidence>
<keyword evidence="5 7" id="KW-0472">Membrane</keyword>
<dbReference type="Pfam" id="PF04277">
    <property type="entry name" value="OAD_gamma"/>
    <property type="match status" value="1"/>
</dbReference>
<keyword evidence="4 7" id="KW-1133">Transmembrane helix</keyword>
<dbReference type="RefSeq" id="WP_105185727.1">
    <property type="nucleotide sequence ID" value="NZ_BAAAGO010000063.1"/>
</dbReference>
<proteinExistence type="predicted"/>
<keyword evidence="3 7" id="KW-0812">Transmembrane</keyword>
<evidence type="ECO:0000313" key="8">
    <source>
        <dbReference type="EMBL" id="SPD86869.1"/>
    </source>
</evidence>
<dbReference type="InterPro" id="IPR005899">
    <property type="entry name" value="Na_pump_deCOase"/>
</dbReference>
<dbReference type="AlphaFoldDB" id="A0A2N9JHI2"/>
<keyword evidence="2" id="KW-1003">Cell membrane</keyword>
<reference evidence="8 9" key="1">
    <citation type="submission" date="2018-02" db="EMBL/GenBank/DDBJ databases">
        <authorList>
            <person name="Cohen D.B."/>
            <person name="Kent A.D."/>
        </authorList>
    </citation>
    <scope>NUCLEOTIDE SEQUENCE [LARGE SCALE GENOMIC DNA]</scope>
    <source>
        <strain evidence="8">1</strain>
    </source>
</reference>
<dbReference type="OrthoDB" id="5148111at2"/>
<sequence length="132" mass="14277">MWTDLAWGLQMMLVGMGAVFALLLLLMVVLRLTARLDRTDRDGEADQPGGEPTAAPMTVQTGPDGSTRILVDDTGLDVDTVAAIAVAVMTHAEHRRRLAGPEVRAHAPGSQLFASRWVSVGRTQQTQPFRKS</sequence>
<evidence type="ECO:0000256" key="6">
    <source>
        <dbReference type="SAM" id="MobiDB-lite"/>
    </source>
</evidence>
<keyword evidence="9" id="KW-1185">Reference proteome</keyword>
<dbReference type="EMBL" id="LT985188">
    <property type="protein sequence ID" value="SPD86869.1"/>
    <property type="molecule type" value="Genomic_DNA"/>
</dbReference>
<evidence type="ECO:0000256" key="1">
    <source>
        <dbReference type="ARBA" id="ARBA00004236"/>
    </source>
</evidence>
<accession>A0A2N9JHI2</accession>
<dbReference type="Proteomes" id="UP000238164">
    <property type="component" value="Chromosome 1"/>
</dbReference>
<dbReference type="GO" id="GO:0036376">
    <property type="term" value="P:sodium ion export across plasma membrane"/>
    <property type="evidence" value="ECO:0007669"/>
    <property type="project" value="InterPro"/>
</dbReference>
<dbReference type="GO" id="GO:0005886">
    <property type="term" value="C:plasma membrane"/>
    <property type="evidence" value="ECO:0007669"/>
    <property type="project" value="UniProtKB-SubCell"/>
</dbReference>
<feature type="region of interest" description="Disordered" evidence="6">
    <location>
        <begin position="39"/>
        <end position="64"/>
    </location>
</feature>
<feature type="transmembrane region" description="Helical" evidence="7">
    <location>
        <begin position="6"/>
        <end position="30"/>
    </location>
</feature>
<name>A0A2N9JHI2_9ACTN</name>
<protein>
    <submittedName>
        <fullName evidence="8">Sodium pump decarboxylase gamma subunit</fullName>
    </submittedName>
</protein>
<evidence type="ECO:0000256" key="5">
    <source>
        <dbReference type="ARBA" id="ARBA00023136"/>
    </source>
</evidence>
<organism evidence="8 9">
    <name type="scientific">Micropruina glycogenica</name>
    <dbReference type="NCBI Taxonomy" id="75385"/>
    <lineage>
        <taxon>Bacteria</taxon>
        <taxon>Bacillati</taxon>
        <taxon>Actinomycetota</taxon>
        <taxon>Actinomycetes</taxon>
        <taxon>Propionibacteriales</taxon>
        <taxon>Nocardioidaceae</taxon>
        <taxon>Micropruina</taxon>
    </lineage>
</organism>
<evidence type="ECO:0000256" key="2">
    <source>
        <dbReference type="ARBA" id="ARBA00022475"/>
    </source>
</evidence>
<evidence type="ECO:0000313" key="9">
    <source>
        <dbReference type="Proteomes" id="UP000238164"/>
    </source>
</evidence>
<dbReference type="GO" id="GO:0015081">
    <property type="term" value="F:sodium ion transmembrane transporter activity"/>
    <property type="evidence" value="ECO:0007669"/>
    <property type="project" value="InterPro"/>
</dbReference>